<dbReference type="PANTHER" id="PTHR43537">
    <property type="entry name" value="TRANSCRIPTIONAL REGULATOR, GNTR FAMILY"/>
    <property type="match status" value="1"/>
</dbReference>
<evidence type="ECO:0000256" key="4">
    <source>
        <dbReference type="SAM" id="MobiDB-lite"/>
    </source>
</evidence>
<dbReference type="InterPro" id="IPR036390">
    <property type="entry name" value="WH_DNA-bd_sf"/>
</dbReference>
<dbReference type="Gene3D" id="1.20.120.530">
    <property type="entry name" value="GntR ligand-binding domain-like"/>
    <property type="match status" value="1"/>
</dbReference>
<feature type="compositionally biased region" description="Low complexity" evidence="4">
    <location>
        <begin position="1"/>
        <end position="18"/>
    </location>
</feature>
<evidence type="ECO:0000313" key="6">
    <source>
        <dbReference type="EMBL" id="RXN86590.1"/>
    </source>
</evidence>
<sequence length="241" mass="26194">MPHAKSASAPGAGSKAPALQPIDRETLWDRSYAALRQALLNGRYEPGHRIVLREVAAELGISLTPVRDAVNHLIAERVLKRGTGGQGGGAVVPDIDAGQLQQLLIMRAELEGRAAYEAAAHVTAADIDKLRGLVDDMRRLIDAPANEGYLDAHRQFHFHIYALSGLDLIEDAIEMLWLRCGPVLNLVLPEYVPLLKRMDYHASAVDALARGDAEGACRAIRCDIEEAGRYMHGLLVGRQAS</sequence>
<dbReference type="Pfam" id="PF00392">
    <property type="entry name" value="GntR"/>
    <property type="match status" value="1"/>
</dbReference>
<keyword evidence="1" id="KW-0805">Transcription regulation</keyword>
<evidence type="ECO:0000256" key="1">
    <source>
        <dbReference type="ARBA" id="ARBA00023015"/>
    </source>
</evidence>
<dbReference type="Pfam" id="PF07729">
    <property type="entry name" value="FCD"/>
    <property type="match status" value="1"/>
</dbReference>
<dbReference type="GO" id="GO:0003677">
    <property type="term" value="F:DNA binding"/>
    <property type="evidence" value="ECO:0007669"/>
    <property type="project" value="UniProtKB-KW"/>
</dbReference>
<dbReference type="SMART" id="SM00345">
    <property type="entry name" value="HTH_GNTR"/>
    <property type="match status" value="1"/>
</dbReference>
<dbReference type="GO" id="GO:0003700">
    <property type="term" value="F:DNA-binding transcription factor activity"/>
    <property type="evidence" value="ECO:0007669"/>
    <property type="project" value="InterPro"/>
</dbReference>
<organism evidence="6 7">
    <name type="scientific">Achromobacter aloeverae</name>
    <dbReference type="NCBI Taxonomy" id="1750518"/>
    <lineage>
        <taxon>Bacteria</taxon>
        <taxon>Pseudomonadati</taxon>
        <taxon>Pseudomonadota</taxon>
        <taxon>Betaproteobacteria</taxon>
        <taxon>Burkholderiales</taxon>
        <taxon>Alcaligenaceae</taxon>
        <taxon>Achromobacter</taxon>
    </lineage>
</organism>
<keyword evidence="2" id="KW-0238">DNA-binding</keyword>
<name>A0A4Q1HGJ7_9BURK</name>
<dbReference type="EMBL" id="PYAL01000005">
    <property type="protein sequence ID" value="RXN86590.1"/>
    <property type="molecule type" value="Genomic_DNA"/>
</dbReference>
<dbReference type="PROSITE" id="PS50949">
    <property type="entry name" value="HTH_GNTR"/>
    <property type="match status" value="1"/>
</dbReference>
<dbReference type="RefSeq" id="WP_129151612.1">
    <property type="nucleotide sequence ID" value="NZ_JBHSDO010000020.1"/>
</dbReference>
<accession>A0A4Q1HGJ7</accession>
<dbReference type="OrthoDB" id="7003764at2"/>
<protein>
    <submittedName>
        <fullName evidence="6">GntR family transcriptional regulator</fullName>
    </submittedName>
</protein>
<evidence type="ECO:0000259" key="5">
    <source>
        <dbReference type="PROSITE" id="PS50949"/>
    </source>
</evidence>
<comment type="caution">
    <text evidence="6">The sequence shown here is derived from an EMBL/GenBank/DDBJ whole genome shotgun (WGS) entry which is preliminary data.</text>
</comment>
<dbReference type="PANTHER" id="PTHR43537:SF39">
    <property type="entry name" value="HTH-TYPE TRANSCRIPTIONAL REGULATOR MCBR"/>
    <property type="match status" value="1"/>
</dbReference>
<dbReference type="Gene3D" id="1.10.10.10">
    <property type="entry name" value="Winged helix-like DNA-binding domain superfamily/Winged helix DNA-binding domain"/>
    <property type="match status" value="1"/>
</dbReference>
<dbReference type="InterPro" id="IPR011711">
    <property type="entry name" value="GntR_C"/>
</dbReference>
<gene>
    <name evidence="6" type="ORF">C7R54_16750</name>
</gene>
<dbReference type="SUPFAM" id="SSF46785">
    <property type="entry name" value="Winged helix' DNA-binding domain"/>
    <property type="match status" value="1"/>
</dbReference>
<dbReference type="SMART" id="SM00895">
    <property type="entry name" value="FCD"/>
    <property type="match status" value="1"/>
</dbReference>
<evidence type="ECO:0000256" key="3">
    <source>
        <dbReference type="ARBA" id="ARBA00023163"/>
    </source>
</evidence>
<evidence type="ECO:0000256" key="2">
    <source>
        <dbReference type="ARBA" id="ARBA00023125"/>
    </source>
</evidence>
<dbReference type="SUPFAM" id="SSF48008">
    <property type="entry name" value="GntR ligand-binding domain-like"/>
    <property type="match status" value="1"/>
</dbReference>
<keyword evidence="3" id="KW-0804">Transcription</keyword>
<evidence type="ECO:0000313" key="7">
    <source>
        <dbReference type="Proteomes" id="UP000290849"/>
    </source>
</evidence>
<dbReference type="InterPro" id="IPR036388">
    <property type="entry name" value="WH-like_DNA-bd_sf"/>
</dbReference>
<dbReference type="Proteomes" id="UP000290849">
    <property type="component" value="Unassembled WGS sequence"/>
</dbReference>
<keyword evidence="7" id="KW-1185">Reference proteome</keyword>
<reference evidence="6 7" key="1">
    <citation type="journal article" date="2017" name="Int. J. Syst. Evol. Microbiol.">
        <title>Achromobacter aloeverae sp. nov., isolated from the root of Aloe vera (L.) Burm.f.</title>
        <authorList>
            <person name="Kuncharoen N."/>
            <person name="Muramatsu Y."/>
            <person name="Shibata C."/>
            <person name="Kamakura Y."/>
            <person name="Nakagawa Y."/>
            <person name="Tanasupawat S."/>
        </authorList>
    </citation>
    <scope>NUCLEOTIDE SEQUENCE [LARGE SCALE GENOMIC DNA]</scope>
    <source>
        <strain evidence="6 7">AVA-1</strain>
    </source>
</reference>
<feature type="region of interest" description="Disordered" evidence="4">
    <location>
        <begin position="1"/>
        <end position="20"/>
    </location>
</feature>
<proteinExistence type="predicted"/>
<dbReference type="InterPro" id="IPR008920">
    <property type="entry name" value="TF_FadR/GntR_C"/>
</dbReference>
<dbReference type="AlphaFoldDB" id="A0A4Q1HGJ7"/>
<dbReference type="InterPro" id="IPR000524">
    <property type="entry name" value="Tscrpt_reg_HTH_GntR"/>
</dbReference>
<feature type="domain" description="HTH gntR-type" evidence="5">
    <location>
        <begin position="25"/>
        <end position="95"/>
    </location>
</feature>